<dbReference type="SUPFAM" id="SSF51215">
    <property type="entry name" value="Regulatory protein AraC"/>
    <property type="match status" value="1"/>
</dbReference>
<dbReference type="Proteomes" id="UP000016608">
    <property type="component" value="Unassembled WGS sequence"/>
</dbReference>
<dbReference type="HOGENOM" id="CLU_000445_88_3_9"/>
<dbReference type="Gene3D" id="1.10.10.60">
    <property type="entry name" value="Homeodomain-like"/>
    <property type="match status" value="2"/>
</dbReference>
<dbReference type="AlphaFoldDB" id="U2QNQ9"/>
<keyword evidence="1" id="KW-0805">Transcription regulation</keyword>
<dbReference type="eggNOG" id="COG2207">
    <property type="taxonomic scope" value="Bacteria"/>
</dbReference>
<evidence type="ECO:0000313" key="6">
    <source>
        <dbReference type="Proteomes" id="UP000016608"/>
    </source>
</evidence>
<protein>
    <submittedName>
        <fullName evidence="5">Transcriptional regulator, AraC family</fullName>
    </submittedName>
</protein>
<reference evidence="5 6" key="1">
    <citation type="submission" date="2013-06" db="EMBL/GenBank/DDBJ databases">
        <authorList>
            <person name="Weinstock G."/>
            <person name="Sodergren E."/>
            <person name="Lobos E.A."/>
            <person name="Fulton L."/>
            <person name="Fulton R."/>
            <person name="Courtney L."/>
            <person name="Fronick C."/>
            <person name="O'Laughlin M."/>
            <person name="Godfrey J."/>
            <person name="Wilson R.M."/>
            <person name="Miner T."/>
            <person name="Farmer C."/>
            <person name="Delehaunty K."/>
            <person name="Cordes M."/>
            <person name="Minx P."/>
            <person name="Tomlinson C."/>
            <person name="Chen J."/>
            <person name="Wollam A."/>
            <person name="Pepin K.H."/>
            <person name="Bhonagiri V."/>
            <person name="Zhang X."/>
            <person name="Warren W."/>
            <person name="Mitreva M."/>
            <person name="Mardis E.R."/>
            <person name="Wilson R.K."/>
        </authorList>
    </citation>
    <scope>NUCLEOTIDE SEQUENCE [LARGE SCALE GENOMIC DNA]</scope>
    <source>
        <strain evidence="5 6">ATCC 29099</strain>
    </source>
</reference>
<dbReference type="InterPro" id="IPR037923">
    <property type="entry name" value="HTH-like"/>
</dbReference>
<name>U2QNQ9_EUBRA</name>
<keyword evidence="2" id="KW-0238">DNA-binding</keyword>
<keyword evidence="6" id="KW-1185">Reference proteome</keyword>
<evidence type="ECO:0000256" key="2">
    <source>
        <dbReference type="ARBA" id="ARBA00023125"/>
    </source>
</evidence>
<dbReference type="PANTHER" id="PTHR43280:SF2">
    <property type="entry name" value="HTH-TYPE TRANSCRIPTIONAL REGULATOR EXSA"/>
    <property type="match status" value="1"/>
</dbReference>
<dbReference type="Pfam" id="PF02311">
    <property type="entry name" value="AraC_binding"/>
    <property type="match status" value="1"/>
</dbReference>
<dbReference type="PROSITE" id="PS00041">
    <property type="entry name" value="HTH_ARAC_FAMILY_1"/>
    <property type="match status" value="1"/>
</dbReference>
<dbReference type="GO" id="GO:0043565">
    <property type="term" value="F:sequence-specific DNA binding"/>
    <property type="evidence" value="ECO:0007669"/>
    <property type="project" value="InterPro"/>
</dbReference>
<dbReference type="SMART" id="SM00342">
    <property type="entry name" value="HTH_ARAC"/>
    <property type="match status" value="1"/>
</dbReference>
<dbReference type="Gene3D" id="2.60.120.10">
    <property type="entry name" value="Jelly Rolls"/>
    <property type="match status" value="1"/>
</dbReference>
<evidence type="ECO:0000313" key="5">
    <source>
        <dbReference type="EMBL" id="ERK42938.1"/>
    </source>
</evidence>
<dbReference type="PANTHER" id="PTHR43280">
    <property type="entry name" value="ARAC-FAMILY TRANSCRIPTIONAL REGULATOR"/>
    <property type="match status" value="1"/>
</dbReference>
<dbReference type="InterPro" id="IPR018062">
    <property type="entry name" value="HTH_AraC-typ_CS"/>
</dbReference>
<dbReference type="PATRIC" id="fig|1256908.3.peg.2457"/>
<evidence type="ECO:0000256" key="1">
    <source>
        <dbReference type="ARBA" id="ARBA00023015"/>
    </source>
</evidence>
<proteinExistence type="predicted"/>
<feature type="domain" description="HTH araC/xylS-type" evidence="4">
    <location>
        <begin position="175"/>
        <end position="274"/>
    </location>
</feature>
<dbReference type="EMBL" id="AWVJ01000163">
    <property type="protein sequence ID" value="ERK42938.1"/>
    <property type="molecule type" value="Genomic_DNA"/>
</dbReference>
<dbReference type="InterPro" id="IPR014710">
    <property type="entry name" value="RmlC-like_jellyroll"/>
</dbReference>
<dbReference type="Pfam" id="PF12833">
    <property type="entry name" value="HTH_18"/>
    <property type="match status" value="1"/>
</dbReference>
<dbReference type="InterPro" id="IPR018060">
    <property type="entry name" value="HTH_AraC"/>
</dbReference>
<accession>U2QNQ9</accession>
<dbReference type="GO" id="GO:0003700">
    <property type="term" value="F:DNA-binding transcription factor activity"/>
    <property type="evidence" value="ECO:0007669"/>
    <property type="project" value="InterPro"/>
</dbReference>
<comment type="caution">
    <text evidence="5">The sequence shown here is derived from an EMBL/GenBank/DDBJ whole genome shotgun (WGS) entry which is preliminary data.</text>
</comment>
<keyword evidence="3" id="KW-0804">Transcription</keyword>
<dbReference type="SUPFAM" id="SSF46689">
    <property type="entry name" value="Homeodomain-like"/>
    <property type="match status" value="1"/>
</dbReference>
<evidence type="ECO:0000256" key="3">
    <source>
        <dbReference type="ARBA" id="ARBA00023163"/>
    </source>
</evidence>
<organism evidence="5 6">
    <name type="scientific">Eubacterium ramulus ATCC 29099</name>
    <dbReference type="NCBI Taxonomy" id="1256908"/>
    <lineage>
        <taxon>Bacteria</taxon>
        <taxon>Bacillati</taxon>
        <taxon>Bacillota</taxon>
        <taxon>Clostridia</taxon>
        <taxon>Eubacteriales</taxon>
        <taxon>Eubacteriaceae</taxon>
        <taxon>Eubacterium</taxon>
    </lineage>
</organism>
<dbReference type="InterPro" id="IPR003313">
    <property type="entry name" value="AraC-bd"/>
</dbReference>
<gene>
    <name evidence="5" type="ORF">HMPREF0373_02670</name>
</gene>
<dbReference type="InterPro" id="IPR009057">
    <property type="entry name" value="Homeodomain-like_sf"/>
</dbReference>
<dbReference type="PROSITE" id="PS01124">
    <property type="entry name" value="HTH_ARAC_FAMILY_2"/>
    <property type="match status" value="1"/>
</dbReference>
<evidence type="ECO:0000259" key="4">
    <source>
        <dbReference type="PROSITE" id="PS01124"/>
    </source>
</evidence>
<sequence>MGKCIRREIVSMLANFEKRAYNGTERVWTGRYRNLHNLPHWHLENELICVEQGQATVSHNHQEYLLTEGDAIFLGSGEIHYIKSDPDSITAITLFDAALTASLTNCCQLCCAKLSTDYDILHVFSQIQEELQQRRPFFEQQTCLLLLQLMIRIFREEATVPMTAQPEHSSISNYKNLLTEIERNYCYITFSDAASFMGLSEPYFSRFFRKISGMTFSRYLNTVRLEHAIAMLQDPTQKLSVTEVASRCGFDTIRHFNRVFRDITGMTPRELPQNYVPDFKPICRIEDAFNPTLQSSELLTQPLE</sequence>